<dbReference type="Pfam" id="PF00766">
    <property type="entry name" value="ETF_alpha"/>
    <property type="match status" value="1"/>
</dbReference>
<comment type="caution">
    <text evidence="7">The sequence shown here is derived from an EMBL/GenBank/DDBJ whole genome shotgun (WGS) entry which is preliminary data.</text>
</comment>
<evidence type="ECO:0000256" key="1">
    <source>
        <dbReference type="ARBA" id="ARBA00001974"/>
    </source>
</evidence>
<dbReference type="Gene3D" id="3.40.50.620">
    <property type="entry name" value="HUPs"/>
    <property type="match status" value="1"/>
</dbReference>
<dbReference type="InterPro" id="IPR014730">
    <property type="entry name" value="ETF_a/b_N"/>
</dbReference>
<evidence type="ECO:0000256" key="4">
    <source>
        <dbReference type="ARBA" id="ARBA00025649"/>
    </source>
</evidence>
<sequence>MPRAIAVVDATSGPPDPGAVDLVLAAGELGEVTALVVGALASGETHDLGTPDVRVLDMADDGAGLADAVVVQSVVDLVHALRPSAVALPAGLEGTRLAARLASRLEAGAATDVSRLWFHDGRVRASKSVLGSRFTTTVEARCPVLVCTMRPQSHRVSTPSDSASISHLTGSSSAAGPWPRLISWAPTPPQARPPLGTARTVVAAGRGLAGHATLAEDLADVLGAAVGATRALVDEGVYPQSLQIGQTGATVSPDVYIALGIAGAVQHMSGAMGASHIVAINNDPEAPIHALADLSVVGDATVVVPRLVEALRSRPSPDGTALP</sequence>
<dbReference type="Proteomes" id="UP001596527">
    <property type="component" value="Unassembled WGS sequence"/>
</dbReference>
<dbReference type="SUPFAM" id="SSF52467">
    <property type="entry name" value="DHS-like NAD/FAD-binding domain"/>
    <property type="match status" value="1"/>
</dbReference>
<dbReference type="Pfam" id="PF01012">
    <property type="entry name" value="ETF"/>
    <property type="match status" value="1"/>
</dbReference>
<comment type="subunit">
    <text evidence="3">Heterodimer of an alpha and a beta subunit.</text>
</comment>
<dbReference type="PIRSF" id="PIRSF000089">
    <property type="entry name" value="Electra_flavoP_a"/>
    <property type="match status" value="1"/>
</dbReference>
<dbReference type="InterPro" id="IPR014731">
    <property type="entry name" value="ETF_asu_C"/>
</dbReference>
<dbReference type="EMBL" id="JBHTEF010000001">
    <property type="protein sequence ID" value="MFC7579952.1"/>
    <property type="molecule type" value="Genomic_DNA"/>
</dbReference>
<dbReference type="PANTHER" id="PTHR43153">
    <property type="entry name" value="ELECTRON TRANSFER FLAVOPROTEIN ALPHA"/>
    <property type="match status" value="1"/>
</dbReference>
<feature type="domain" description="Electron transfer flavoprotein alpha/beta-subunit N-terminal" evidence="6">
    <location>
        <begin position="16"/>
        <end position="156"/>
    </location>
</feature>
<comment type="similarity">
    <text evidence="2">Belongs to the ETF alpha-subunit/FixB family.</text>
</comment>
<protein>
    <submittedName>
        <fullName evidence="7">Electron transfer flavoprotein subunit alpha/FixB family protein</fullName>
    </submittedName>
</protein>
<dbReference type="InterPro" id="IPR001308">
    <property type="entry name" value="ETF_a/FixB"/>
</dbReference>
<evidence type="ECO:0000313" key="8">
    <source>
        <dbReference type="Proteomes" id="UP001596527"/>
    </source>
</evidence>
<dbReference type="Gene3D" id="3.40.50.1220">
    <property type="entry name" value="TPP-binding domain"/>
    <property type="match status" value="1"/>
</dbReference>
<evidence type="ECO:0000259" key="6">
    <source>
        <dbReference type="Pfam" id="PF01012"/>
    </source>
</evidence>
<comment type="cofactor">
    <cofactor evidence="1">
        <name>FAD</name>
        <dbReference type="ChEBI" id="CHEBI:57692"/>
    </cofactor>
</comment>
<organism evidence="7 8">
    <name type="scientific">Schaalia naturae</name>
    <dbReference type="NCBI Taxonomy" id="635203"/>
    <lineage>
        <taxon>Bacteria</taxon>
        <taxon>Bacillati</taxon>
        <taxon>Actinomycetota</taxon>
        <taxon>Actinomycetes</taxon>
        <taxon>Actinomycetales</taxon>
        <taxon>Actinomycetaceae</taxon>
        <taxon>Schaalia</taxon>
    </lineage>
</organism>
<reference evidence="8" key="1">
    <citation type="journal article" date="2019" name="Int. J. Syst. Evol. Microbiol.">
        <title>The Global Catalogue of Microorganisms (GCM) 10K type strain sequencing project: providing services to taxonomists for standard genome sequencing and annotation.</title>
        <authorList>
            <consortium name="The Broad Institute Genomics Platform"/>
            <consortium name="The Broad Institute Genome Sequencing Center for Infectious Disease"/>
            <person name="Wu L."/>
            <person name="Ma J."/>
        </authorList>
    </citation>
    <scope>NUCLEOTIDE SEQUENCE [LARGE SCALE GENOMIC DNA]</scope>
    <source>
        <strain evidence="8">CCUG 56698</strain>
    </source>
</reference>
<proteinExistence type="inferred from homology"/>
<evidence type="ECO:0000259" key="5">
    <source>
        <dbReference type="Pfam" id="PF00766"/>
    </source>
</evidence>
<evidence type="ECO:0000256" key="3">
    <source>
        <dbReference type="ARBA" id="ARBA00011355"/>
    </source>
</evidence>
<evidence type="ECO:0000256" key="2">
    <source>
        <dbReference type="ARBA" id="ARBA00005817"/>
    </source>
</evidence>
<dbReference type="SUPFAM" id="SSF52402">
    <property type="entry name" value="Adenine nucleotide alpha hydrolases-like"/>
    <property type="match status" value="1"/>
</dbReference>
<dbReference type="PANTHER" id="PTHR43153:SF1">
    <property type="entry name" value="ELECTRON TRANSFER FLAVOPROTEIN SUBUNIT ALPHA, MITOCHONDRIAL"/>
    <property type="match status" value="1"/>
</dbReference>
<accession>A0ABW2SIT5</accession>
<gene>
    <name evidence="7" type="ORF">ACFQWG_01755</name>
</gene>
<dbReference type="InterPro" id="IPR029035">
    <property type="entry name" value="DHS-like_NAD/FAD-binding_dom"/>
</dbReference>
<name>A0ABW2SIT5_9ACTO</name>
<comment type="function">
    <text evidence="4">The electron transfer flavoprotein serves as a specific electron acceptor for other dehydrogenases. It transfers the electrons to the main respiratory chain via ETF-ubiquinone oxidoreductase (ETF dehydrogenase).</text>
</comment>
<feature type="domain" description="Electron transfer flavoprotein alpha subunit C-terminal" evidence="5">
    <location>
        <begin position="195"/>
        <end position="270"/>
    </location>
</feature>
<dbReference type="InterPro" id="IPR014729">
    <property type="entry name" value="Rossmann-like_a/b/a_fold"/>
</dbReference>
<dbReference type="RefSeq" id="WP_380971550.1">
    <property type="nucleotide sequence ID" value="NZ_JBHTEF010000001.1"/>
</dbReference>
<evidence type="ECO:0000313" key="7">
    <source>
        <dbReference type="EMBL" id="MFC7579952.1"/>
    </source>
</evidence>
<keyword evidence="8" id="KW-1185">Reference proteome</keyword>